<evidence type="ECO:0000313" key="1">
    <source>
        <dbReference type="EMBL" id="EXB95132.1"/>
    </source>
</evidence>
<name>W9RKR1_9ROSA</name>
<reference evidence="2" key="1">
    <citation type="submission" date="2013-01" db="EMBL/GenBank/DDBJ databases">
        <title>Draft Genome Sequence of a Mulberry Tree, Morus notabilis C.K. Schneid.</title>
        <authorList>
            <person name="He N."/>
            <person name="Zhao S."/>
        </authorList>
    </citation>
    <scope>NUCLEOTIDE SEQUENCE</scope>
</reference>
<gene>
    <name evidence="1" type="ORF">L484_007079</name>
</gene>
<proteinExistence type="predicted"/>
<protein>
    <submittedName>
        <fullName evidence="1">Uncharacterized protein</fullName>
    </submittedName>
</protein>
<evidence type="ECO:0000313" key="2">
    <source>
        <dbReference type="Proteomes" id="UP000030645"/>
    </source>
</evidence>
<accession>W9RKR1</accession>
<dbReference type="Proteomes" id="UP000030645">
    <property type="component" value="Unassembled WGS sequence"/>
</dbReference>
<dbReference type="EMBL" id="KE345190">
    <property type="protein sequence ID" value="EXB95132.1"/>
    <property type="molecule type" value="Genomic_DNA"/>
</dbReference>
<keyword evidence="2" id="KW-1185">Reference proteome</keyword>
<dbReference type="AlphaFoldDB" id="W9RKR1"/>
<sequence>MAQQSSWIEGNSLDTSCRKKSTQFKTTHTKCLEPNSGQKAAGDYNEQLAVYQRRKLLRQVSPELRTNMSGSGATPMYICFFVRSPPLKFVYGRKRKKGKPGLEGNLE</sequence>
<organism evidence="1 2">
    <name type="scientific">Morus notabilis</name>
    <dbReference type="NCBI Taxonomy" id="981085"/>
    <lineage>
        <taxon>Eukaryota</taxon>
        <taxon>Viridiplantae</taxon>
        <taxon>Streptophyta</taxon>
        <taxon>Embryophyta</taxon>
        <taxon>Tracheophyta</taxon>
        <taxon>Spermatophyta</taxon>
        <taxon>Magnoliopsida</taxon>
        <taxon>eudicotyledons</taxon>
        <taxon>Gunneridae</taxon>
        <taxon>Pentapetalae</taxon>
        <taxon>rosids</taxon>
        <taxon>fabids</taxon>
        <taxon>Rosales</taxon>
        <taxon>Moraceae</taxon>
        <taxon>Moreae</taxon>
        <taxon>Morus</taxon>
    </lineage>
</organism>